<evidence type="ECO:0000313" key="2">
    <source>
        <dbReference type="EMBL" id="KAL3074538.1"/>
    </source>
</evidence>
<keyword evidence="1" id="KW-0812">Transmembrane</keyword>
<dbReference type="Proteomes" id="UP001620645">
    <property type="component" value="Unassembled WGS sequence"/>
</dbReference>
<feature type="transmembrane region" description="Helical" evidence="1">
    <location>
        <begin position="78"/>
        <end position="103"/>
    </location>
</feature>
<dbReference type="EMBL" id="JBICCN010000357">
    <property type="protein sequence ID" value="KAL3074538.1"/>
    <property type="molecule type" value="Genomic_DNA"/>
</dbReference>
<evidence type="ECO:0000313" key="3">
    <source>
        <dbReference type="Proteomes" id="UP001620645"/>
    </source>
</evidence>
<protein>
    <submittedName>
        <fullName evidence="2">Uncharacterized protein</fullName>
    </submittedName>
</protein>
<keyword evidence="1" id="KW-1133">Transmembrane helix</keyword>
<gene>
    <name evidence="2" type="ORF">niasHS_015368</name>
</gene>
<dbReference type="AlphaFoldDB" id="A0ABD2IMM5"/>
<proteinExistence type="predicted"/>
<feature type="transmembrane region" description="Helical" evidence="1">
    <location>
        <begin position="109"/>
        <end position="129"/>
    </location>
</feature>
<keyword evidence="3" id="KW-1185">Reference proteome</keyword>
<keyword evidence="1" id="KW-0472">Membrane</keyword>
<sequence>MKNKNVKKLNEAEIISVIKEFGANSAEENKKQIHSLVVQWVYLALNGLWKAINAVEEQSPNGTTAGGKVKREEPRRWLYKNCVLLLLGSLFSVASGLYLMHLFLRSSSALVWISFFFNSLLFVVQVITFTRKCTNFENLFQFSDEVEVLHFVNN</sequence>
<reference evidence="2 3" key="1">
    <citation type="submission" date="2024-10" db="EMBL/GenBank/DDBJ databases">
        <authorList>
            <person name="Kim D."/>
        </authorList>
    </citation>
    <scope>NUCLEOTIDE SEQUENCE [LARGE SCALE GENOMIC DNA]</scope>
    <source>
        <strain evidence="2">Taebaek</strain>
    </source>
</reference>
<accession>A0ABD2IMM5</accession>
<organism evidence="2 3">
    <name type="scientific">Heterodera schachtii</name>
    <name type="common">Sugarbeet cyst nematode worm</name>
    <name type="synonym">Tylenchus schachtii</name>
    <dbReference type="NCBI Taxonomy" id="97005"/>
    <lineage>
        <taxon>Eukaryota</taxon>
        <taxon>Metazoa</taxon>
        <taxon>Ecdysozoa</taxon>
        <taxon>Nematoda</taxon>
        <taxon>Chromadorea</taxon>
        <taxon>Rhabditida</taxon>
        <taxon>Tylenchina</taxon>
        <taxon>Tylenchomorpha</taxon>
        <taxon>Tylenchoidea</taxon>
        <taxon>Heteroderidae</taxon>
        <taxon>Heteroderinae</taxon>
        <taxon>Heterodera</taxon>
    </lineage>
</organism>
<comment type="caution">
    <text evidence="2">The sequence shown here is derived from an EMBL/GenBank/DDBJ whole genome shotgun (WGS) entry which is preliminary data.</text>
</comment>
<name>A0ABD2IMM5_HETSC</name>
<evidence type="ECO:0000256" key="1">
    <source>
        <dbReference type="SAM" id="Phobius"/>
    </source>
</evidence>